<dbReference type="InterPro" id="IPR016024">
    <property type="entry name" value="ARM-type_fold"/>
</dbReference>
<dbReference type="PANTHER" id="PTHR46241">
    <property type="entry name" value="ARMADILLO REPEAT-CONTAINING PROTEIN 4 ARMC4"/>
    <property type="match status" value="1"/>
</dbReference>
<protein>
    <submittedName>
        <fullName evidence="2">Uncharacterized protein</fullName>
    </submittedName>
</protein>
<proteinExistence type="predicted"/>
<dbReference type="Proteomes" id="UP001485043">
    <property type="component" value="Unassembled WGS sequence"/>
</dbReference>
<reference evidence="2 3" key="1">
    <citation type="journal article" date="2024" name="Nat. Commun.">
        <title>Phylogenomics reveals the evolutionary origins of lichenization in chlorophyte algae.</title>
        <authorList>
            <person name="Puginier C."/>
            <person name="Libourel C."/>
            <person name="Otte J."/>
            <person name="Skaloud P."/>
            <person name="Haon M."/>
            <person name="Grisel S."/>
            <person name="Petersen M."/>
            <person name="Berrin J.G."/>
            <person name="Delaux P.M."/>
            <person name="Dal Grande F."/>
            <person name="Keller J."/>
        </authorList>
    </citation>
    <scope>NUCLEOTIDE SEQUENCE [LARGE SCALE GENOMIC DNA]</scope>
    <source>
        <strain evidence="2 3">SAG 2523</strain>
    </source>
</reference>
<gene>
    <name evidence="2" type="ORF">WJX84_001329</name>
</gene>
<dbReference type="Gene3D" id="1.25.10.10">
    <property type="entry name" value="Leucine-rich Repeat Variant"/>
    <property type="match status" value="2"/>
</dbReference>
<dbReference type="EMBL" id="JALJOV010000734">
    <property type="protein sequence ID" value="KAK9861581.1"/>
    <property type="molecule type" value="Genomic_DNA"/>
</dbReference>
<name>A0AAW1SW10_9CHLO</name>
<feature type="compositionally biased region" description="Polar residues" evidence="1">
    <location>
        <begin position="1114"/>
        <end position="1126"/>
    </location>
</feature>
<evidence type="ECO:0000313" key="2">
    <source>
        <dbReference type="EMBL" id="KAK9861581.1"/>
    </source>
</evidence>
<evidence type="ECO:0000313" key="3">
    <source>
        <dbReference type="Proteomes" id="UP001485043"/>
    </source>
</evidence>
<dbReference type="SUPFAM" id="SSF48371">
    <property type="entry name" value="ARM repeat"/>
    <property type="match status" value="2"/>
</dbReference>
<feature type="compositionally biased region" description="Basic and acidic residues" evidence="1">
    <location>
        <begin position="1127"/>
        <end position="1143"/>
    </location>
</feature>
<feature type="compositionally biased region" description="Polar residues" evidence="1">
    <location>
        <begin position="1144"/>
        <end position="1156"/>
    </location>
</feature>
<feature type="region of interest" description="Disordered" evidence="1">
    <location>
        <begin position="571"/>
        <end position="640"/>
    </location>
</feature>
<dbReference type="PANTHER" id="PTHR46241:SF1">
    <property type="entry name" value="OUTER DYNEIN ARM-DOCKING COMPLEX SUBUNIT 2"/>
    <property type="match status" value="1"/>
</dbReference>
<evidence type="ECO:0000256" key="1">
    <source>
        <dbReference type="SAM" id="MobiDB-lite"/>
    </source>
</evidence>
<feature type="region of interest" description="Disordered" evidence="1">
    <location>
        <begin position="1289"/>
        <end position="1332"/>
    </location>
</feature>
<feature type="compositionally biased region" description="Polar residues" evidence="1">
    <location>
        <begin position="594"/>
        <end position="609"/>
    </location>
</feature>
<dbReference type="InterPro" id="IPR011989">
    <property type="entry name" value="ARM-like"/>
</dbReference>
<comment type="caution">
    <text evidence="2">The sequence shown here is derived from an EMBL/GenBank/DDBJ whole genome shotgun (WGS) entry which is preliminary data.</text>
</comment>
<organism evidence="2 3">
    <name type="scientific">Apatococcus fuscideae</name>
    <dbReference type="NCBI Taxonomy" id="2026836"/>
    <lineage>
        <taxon>Eukaryota</taxon>
        <taxon>Viridiplantae</taxon>
        <taxon>Chlorophyta</taxon>
        <taxon>core chlorophytes</taxon>
        <taxon>Trebouxiophyceae</taxon>
        <taxon>Chlorellales</taxon>
        <taxon>Chlorellaceae</taxon>
        <taxon>Apatococcus</taxon>
    </lineage>
</organism>
<keyword evidence="3" id="KW-1185">Reference proteome</keyword>
<accession>A0AAW1SW10</accession>
<sequence>MSPDAQGCVVDVHFVDGLAGQPQNPLHDARLKNPHTFEQFAIPFDEPHKSLGSEEEWRWLMEDQPWSPSKLRLRTCAFLDTKIQSDDDDLQLEGMHGMWELAVNRANHDDLVESSLLGIVGHLSSPDLQKATLAAAACWAVAATTRLRRTLAKMGAVPALLALLRTSLAASPPIFAAPATPPLSTDKPPSILIQRPLTPRAARDALQTLLALCIDVPGYDGEWAARRRIDSAKALCLVLQRDPDLRLSLIQSGGLKQAMGLLDTKAVQSGGPGSAAVTRSIVAALAALVLDEAAMEAVKDRGEATTLFDACLSLIVRSWDYLNPATPALWGAGYHSSLQGISPTTEQITILSRLGNMCIVEEHAPVGNVARCIAACLATFSCNAMSAVTMMSPGSPVVSTLLLMLTARETNLFQGAGHVRAAAATALGFLACHPMGAKGDDCLTGPHRINLLQSGTMRALLQAALDPVGDEESCQVVERAVSVGVMYLCTVATDLDGITLSRLVRLMGKTIKAETMEFLMAGMWILLRHPNHRSLLAQAFAEDSAAETGEDKLQAQLQDAIEVHDVTDEINNINNMSGRSVSTPDPTPKGAALSQASTRATNQTASGTSDEAGAPQEATGTEAGGDPAQEPSLSETPTEDWGLAVLVSIGEKWIKPLSQVTTGNAQTPSTVKLFEFLVASICLFLVPSDAPPPKLQEEMACQEETDANGKPVRYWGMRAGQKEVSSQQAQTVERCLRILAGLLALQLDQAYKCLTLAAVTIWNCIARDPGMEKRVVEMGVGQLVLSIVANGFWPACLRDAAGGLLSCLAERWSNIDPHLTNLEAVLDAMLILVRSTYPLLEFRGAQALARLTSKAPFFCPTPRSTLASSKRHLARQGAIPALLSVLQRCNKRYALHDAGKLMPMNRLGTPTDKDKPTDYERDMANHDAVLETYNAALSALLNLSTMRSNQNHMAKHGLAVLLGTAYHFTGRTSKGPAESTVLDLTTGILQNLSLHPANRTRLYKAELAGALEMEAGIEQEGRMGCQDASLTAALLASQALGRARGKPTTSRKRRKADYVDFDSHLIRPKVRWVDASFSQAGGAQRLMSARASNLAALTGHPQATAMPSGGVRSSLESGTGASSTARDTAREGVRDSVRPERSSVDPSTFRSSVTSSRASVLPGLGRMSASWPAGSPEAMLASLLAPTSPTSKKAQNKAKAGEMEEMQGEKFTSAHLNNLLQRPLAHLWAIDNPDFAAKRGMACWQPPVWQYEQLEPGAELPRGAWRLLRHKAPHSIVNGLMSSLQTFSTPGSDVGENAGKRPGLCQPWRMDKSHSTAGAPPLWRPRQTPRGR</sequence>
<feature type="compositionally biased region" description="Polar residues" evidence="1">
    <location>
        <begin position="571"/>
        <end position="584"/>
    </location>
</feature>
<feature type="region of interest" description="Disordered" evidence="1">
    <location>
        <begin position="1100"/>
        <end position="1156"/>
    </location>
</feature>